<dbReference type="GO" id="GO:0098632">
    <property type="term" value="F:cell-cell adhesion mediator activity"/>
    <property type="evidence" value="ECO:0007669"/>
    <property type="project" value="TreeGrafter"/>
</dbReference>
<dbReference type="PANTHER" id="PTHR10075:SF101">
    <property type="entry name" value="ZWEI IG DOMAIN PROTEIN ZIG-3"/>
    <property type="match status" value="1"/>
</dbReference>
<dbReference type="GO" id="GO:0070593">
    <property type="term" value="P:dendrite self-avoidance"/>
    <property type="evidence" value="ECO:0007669"/>
    <property type="project" value="TreeGrafter"/>
</dbReference>
<dbReference type="InterPro" id="IPR036179">
    <property type="entry name" value="Ig-like_dom_sf"/>
</dbReference>
<dbReference type="InterPro" id="IPR027267">
    <property type="entry name" value="AH/BAR_dom_sf"/>
</dbReference>
<evidence type="ECO:0000256" key="4">
    <source>
        <dbReference type="ARBA" id="ARBA00022737"/>
    </source>
</evidence>
<dbReference type="SMART" id="SM00060">
    <property type="entry name" value="FN3"/>
    <property type="match status" value="1"/>
</dbReference>
<protein>
    <submittedName>
        <fullName evidence="14">Down syndrome cell adhesion molecule-like</fullName>
    </submittedName>
</protein>
<keyword evidence="2" id="KW-0812">Transmembrane</keyword>
<evidence type="ECO:0000313" key="14">
    <source>
        <dbReference type="RefSeq" id="XP_047735804.1"/>
    </source>
</evidence>
<dbReference type="SUPFAM" id="SSF48726">
    <property type="entry name" value="Immunoglobulin"/>
    <property type="match status" value="6"/>
</dbReference>
<dbReference type="FunFam" id="2.60.40.10:FF:000017">
    <property type="entry name" value="Down syndrome cell adhesion molecule b"/>
    <property type="match status" value="2"/>
</dbReference>
<name>A0A979FHL4_HYAAZ</name>
<feature type="domain" description="Fibronectin type-III" evidence="11">
    <location>
        <begin position="503"/>
        <end position="607"/>
    </location>
</feature>
<feature type="domain" description="Ig-like" evidence="10">
    <location>
        <begin position="305"/>
        <end position="399"/>
    </location>
</feature>
<dbReference type="SUPFAM" id="SSF103657">
    <property type="entry name" value="BAR/IMD domain-like"/>
    <property type="match status" value="2"/>
</dbReference>
<dbReference type="PROSITE" id="PS50853">
    <property type="entry name" value="FN3"/>
    <property type="match status" value="1"/>
</dbReference>
<dbReference type="GO" id="GO:0019904">
    <property type="term" value="F:protein domain specific binding"/>
    <property type="evidence" value="ECO:0007669"/>
    <property type="project" value="InterPro"/>
</dbReference>
<evidence type="ECO:0000259" key="12">
    <source>
        <dbReference type="PROSITE" id="PS50870"/>
    </source>
</evidence>
<dbReference type="GO" id="GO:0030424">
    <property type="term" value="C:axon"/>
    <property type="evidence" value="ECO:0007669"/>
    <property type="project" value="TreeGrafter"/>
</dbReference>
<reference evidence="14" key="1">
    <citation type="submission" date="2025-08" db="UniProtKB">
        <authorList>
            <consortium name="RefSeq"/>
        </authorList>
    </citation>
    <scope>IDENTIFICATION</scope>
    <source>
        <tissue evidence="14">Whole organism</tissue>
    </source>
</reference>
<dbReference type="GO" id="GO:0005737">
    <property type="term" value="C:cytoplasm"/>
    <property type="evidence" value="ECO:0007669"/>
    <property type="project" value="UniProtKB-ARBA"/>
</dbReference>
<dbReference type="RefSeq" id="XP_047735804.1">
    <property type="nucleotide sequence ID" value="XM_047879848.1"/>
</dbReference>
<keyword evidence="9" id="KW-0393">Immunoglobulin domain</keyword>
<keyword evidence="6" id="KW-1133">Transmembrane helix</keyword>
<dbReference type="SUPFAM" id="SSF49265">
    <property type="entry name" value="Fibronectin type III"/>
    <property type="match status" value="1"/>
</dbReference>
<feature type="domain" description="Ig-like" evidence="10">
    <location>
        <begin position="210"/>
        <end position="303"/>
    </location>
</feature>
<dbReference type="OrthoDB" id="9994780at2759"/>
<keyword evidence="8" id="KW-1015">Disulfide bond</keyword>
<keyword evidence="3" id="KW-0732">Signal</keyword>
<sequence>MELIFFFGLNSNPRLAEPPVVSRIGFDPEYLEGDMAQTNCVVQKGDSPLLISWQFNGLPLTNSDHVEIAGMGKRSSILTIDPVMGDHRGNYTCVASNPAGEMAVHAILHVNEPPEVLPLNFPSDRFVEGDFAQGNCMVHKGDLPIIISWLFNGQPVTISDEVQINAMGQRSSILTIDPVKGHHQGNYSCVAANPAGQMAVHMALAVNEPPRLLAITFPAPQFLEGEVAQSNCVLTSGDKPVVISWLFNGRPLHSTDDVQIDKVGGRTSILTIDPVRGHHQGNYTCVASNHAGQMAVDTTMVVNEPPLLLPIHLESDRFLEGDFAQLNCVLRSGDRPVTTTWLFNGRPLVPSDDVHVTKMGQRSSILTIDPVRGHNQGNYTCVATNQAGEAAVHTRLEVQAPPKFQIQYRNQTALHGADAVLECEAEGETPIGIVWKKDGQNVEPDLETRYTIRDEARSSGVHSSLSIKKTDRPDSASFTCIATNPFGSADTNINLIVQEIPEQPSGLKVLDKTGRSVELSWTPPYDGNSPITRYIVEYKQSKQNWEDQSERLMVYTIRDEARSSGVHSSLSIKKTDRPDSASFTCIATNPFGSADTNINLIVQELEASIDGLRETQRKYVHLLRLSRALASHFYHVVSTQHQLADAFADLAQKSPELQEEFVYNAETLRTLSKNGETLLSALNFFVSSVATLCHNTMEDTMATIKLYEQARIEYDAYRTDLEALSSTPRTQVCSVIHTPRTQVCSVIHTPRTQVCSVIHTPRTQVCSVIHTPHTVMSDVGVKLAFLNENKVKVMHKQLLLFHNAISAYFTGNEAQLEATLKQFNVELTRGANATPPSWLEQSLTETLQENFRSIFANVNTSV</sequence>
<feature type="domain" description="Ig-like" evidence="10">
    <location>
        <begin position="114"/>
        <end position="205"/>
    </location>
</feature>
<dbReference type="InterPro" id="IPR003598">
    <property type="entry name" value="Ig_sub2"/>
</dbReference>
<dbReference type="GO" id="GO:0007411">
    <property type="term" value="P:axon guidance"/>
    <property type="evidence" value="ECO:0007669"/>
    <property type="project" value="TreeGrafter"/>
</dbReference>
<dbReference type="GO" id="GO:0007156">
    <property type="term" value="P:homophilic cell adhesion via plasma membrane adhesion molecules"/>
    <property type="evidence" value="ECO:0007669"/>
    <property type="project" value="TreeGrafter"/>
</dbReference>
<dbReference type="InterPro" id="IPR003599">
    <property type="entry name" value="Ig_sub"/>
</dbReference>
<dbReference type="AlphaFoldDB" id="A0A979FHL4"/>
<dbReference type="SMART" id="SM00408">
    <property type="entry name" value="IGc2"/>
    <property type="match status" value="5"/>
</dbReference>
<dbReference type="Pfam" id="PF00041">
    <property type="entry name" value="fn3"/>
    <property type="match status" value="1"/>
</dbReference>
<dbReference type="InterPro" id="IPR013098">
    <property type="entry name" value="Ig_I-set"/>
</dbReference>
<comment type="subcellular location">
    <subcellularLocation>
        <location evidence="1">Membrane</location>
        <topology evidence="1">Single-pass membrane protein</topology>
    </subcellularLocation>
</comment>
<dbReference type="Proteomes" id="UP000694843">
    <property type="component" value="Unplaced"/>
</dbReference>
<evidence type="ECO:0000256" key="2">
    <source>
        <dbReference type="ARBA" id="ARBA00022692"/>
    </source>
</evidence>
<dbReference type="SMART" id="SM01015">
    <property type="entry name" value="Arfaptin"/>
    <property type="match status" value="1"/>
</dbReference>
<dbReference type="FunFam" id="2.60.40.10:FF:000719">
    <property type="entry name" value="nephrin isoform X1"/>
    <property type="match status" value="1"/>
</dbReference>
<dbReference type="PANTHER" id="PTHR10075">
    <property type="entry name" value="BASIGIN RELATED"/>
    <property type="match status" value="1"/>
</dbReference>
<dbReference type="CDD" id="cd07660">
    <property type="entry name" value="BAR_Arfaptin"/>
    <property type="match status" value="1"/>
</dbReference>
<evidence type="ECO:0000256" key="6">
    <source>
        <dbReference type="ARBA" id="ARBA00022989"/>
    </source>
</evidence>
<keyword evidence="4" id="KW-0677">Repeat</keyword>
<dbReference type="Gene3D" id="1.20.1270.60">
    <property type="entry name" value="Arfaptin homology (AH) domain/BAR domain"/>
    <property type="match status" value="1"/>
</dbReference>
<dbReference type="InterPro" id="IPR036116">
    <property type="entry name" value="FN3_sf"/>
</dbReference>
<accession>A0A979FHL4</accession>
<evidence type="ECO:0000313" key="13">
    <source>
        <dbReference type="Proteomes" id="UP000694843"/>
    </source>
</evidence>
<evidence type="ECO:0000256" key="9">
    <source>
        <dbReference type="ARBA" id="ARBA00023319"/>
    </source>
</evidence>
<keyword evidence="13" id="KW-1185">Reference proteome</keyword>
<dbReference type="InterPro" id="IPR013783">
    <property type="entry name" value="Ig-like_fold"/>
</dbReference>
<evidence type="ECO:0000256" key="8">
    <source>
        <dbReference type="ARBA" id="ARBA00023157"/>
    </source>
</evidence>
<feature type="domain" description="Ig-like" evidence="10">
    <location>
        <begin position="18"/>
        <end position="105"/>
    </location>
</feature>
<evidence type="ECO:0000259" key="10">
    <source>
        <dbReference type="PROSITE" id="PS50835"/>
    </source>
</evidence>
<dbReference type="CTD" id="41353"/>
<dbReference type="InterPro" id="IPR010504">
    <property type="entry name" value="AH_dom"/>
</dbReference>
<keyword evidence="5" id="KW-0130">Cell adhesion</keyword>
<evidence type="ECO:0000256" key="1">
    <source>
        <dbReference type="ARBA" id="ARBA00004167"/>
    </source>
</evidence>
<dbReference type="PROSITE" id="PS50835">
    <property type="entry name" value="IG_LIKE"/>
    <property type="match status" value="5"/>
</dbReference>
<dbReference type="CDD" id="cd00063">
    <property type="entry name" value="FN3"/>
    <property type="match status" value="1"/>
</dbReference>
<evidence type="ECO:0000256" key="7">
    <source>
        <dbReference type="ARBA" id="ARBA00023136"/>
    </source>
</evidence>
<dbReference type="GeneID" id="125177667"/>
<dbReference type="InterPro" id="IPR007110">
    <property type="entry name" value="Ig-like_dom"/>
</dbReference>
<gene>
    <name evidence="14" type="primary">LOC125177667</name>
</gene>
<dbReference type="Pfam" id="PF07679">
    <property type="entry name" value="I-set"/>
    <property type="match status" value="5"/>
</dbReference>
<feature type="domain" description="Ig-like" evidence="10">
    <location>
        <begin position="402"/>
        <end position="494"/>
    </location>
</feature>
<dbReference type="FunFam" id="2.60.40.10:FF:000333">
    <property type="entry name" value="Down syndrome cell adhesion molecule"/>
    <property type="match status" value="2"/>
</dbReference>
<feature type="domain" description="AH" evidence="12">
    <location>
        <begin position="600"/>
        <end position="821"/>
    </location>
</feature>
<dbReference type="PROSITE" id="PS50870">
    <property type="entry name" value="AH"/>
    <property type="match status" value="1"/>
</dbReference>
<evidence type="ECO:0000259" key="11">
    <source>
        <dbReference type="PROSITE" id="PS50853"/>
    </source>
</evidence>
<evidence type="ECO:0000256" key="3">
    <source>
        <dbReference type="ARBA" id="ARBA00022729"/>
    </source>
</evidence>
<dbReference type="KEGG" id="hazt:125177667"/>
<dbReference type="Gene3D" id="2.60.40.10">
    <property type="entry name" value="Immunoglobulins"/>
    <property type="match status" value="6"/>
</dbReference>
<keyword evidence="7" id="KW-0472">Membrane</keyword>
<proteinExistence type="predicted"/>
<dbReference type="GO" id="GO:0005886">
    <property type="term" value="C:plasma membrane"/>
    <property type="evidence" value="ECO:0007669"/>
    <property type="project" value="TreeGrafter"/>
</dbReference>
<evidence type="ECO:0000256" key="5">
    <source>
        <dbReference type="ARBA" id="ARBA00022889"/>
    </source>
</evidence>
<dbReference type="Pfam" id="PF06456">
    <property type="entry name" value="Arfaptin"/>
    <property type="match status" value="1"/>
</dbReference>
<dbReference type="InterPro" id="IPR003961">
    <property type="entry name" value="FN3_dom"/>
</dbReference>
<organism evidence="13 14">
    <name type="scientific">Hyalella azteca</name>
    <name type="common">Amphipod</name>
    <dbReference type="NCBI Taxonomy" id="294128"/>
    <lineage>
        <taxon>Eukaryota</taxon>
        <taxon>Metazoa</taxon>
        <taxon>Ecdysozoa</taxon>
        <taxon>Arthropoda</taxon>
        <taxon>Crustacea</taxon>
        <taxon>Multicrustacea</taxon>
        <taxon>Malacostraca</taxon>
        <taxon>Eumalacostraca</taxon>
        <taxon>Peracarida</taxon>
        <taxon>Amphipoda</taxon>
        <taxon>Senticaudata</taxon>
        <taxon>Talitrida</taxon>
        <taxon>Talitroidea</taxon>
        <taxon>Hyalellidae</taxon>
        <taxon>Hyalella</taxon>
    </lineage>
</organism>
<dbReference type="SMART" id="SM00409">
    <property type="entry name" value="IG"/>
    <property type="match status" value="6"/>
</dbReference>